<dbReference type="STRING" id="742743.HMPREF9453_01866"/>
<accession>H1D2M8</accession>
<dbReference type="AlphaFoldDB" id="H1D2M8"/>
<keyword evidence="2" id="KW-1185">Reference proteome</keyword>
<evidence type="ECO:0008006" key="3">
    <source>
        <dbReference type="Google" id="ProtNLM"/>
    </source>
</evidence>
<name>H1D2M8_9FIRM</name>
<evidence type="ECO:0000313" key="1">
    <source>
        <dbReference type="EMBL" id="EHO62148.1"/>
    </source>
</evidence>
<comment type="caution">
    <text evidence="1">The sequence shown here is derived from an EMBL/GenBank/DDBJ whole genome shotgun (WGS) entry which is preliminary data.</text>
</comment>
<proteinExistence type="predicted"/>
<reference evidence="1 2" key="1">
    <citation type="submission" date="2011-11" db="EMBL/GenBank/DDBJ databases">
        <title>The Genome Sequence of Dialister succinatiphilus YIT 11850.</title>
        <authorList>
            <consortium name="The Broad Institute Genome Sequencing Platform"/>
            <person name="Earl A."/>
            <person name="Ward D."/>
            <person name="Feldgarden M."/>
            <person name="Gevers D."/>
            <person name="Morotomi M."/>
            <person name="Young S.K."/>
            <person name="Zeng Q."/>
            <person name="Gargeya S."/>
            <person name="Fitzgerald M."/>
            <person name="Haas B."/>
            <person name="Abouelleil A."/>
            <person name="Alvarado L."/>
            <person name="Arachchi H.M."/>
            <person name="Berlin A."/>
            <person name="Brown A."/>
            <person name="Chapman S.B."/>
            <person name="Dunbar C."/>
            <person name="Gearin G."/>
            <person name="Goldberg J."/>
            <person name="Griggs A."/>
            <person name="Gujja S."/>
            <person name="Heiman D."/>
            <person name="Howarth C."/>
            <person name="Lui A."/>
            <person name="MacDonald P.J.P."/>
            <person name="Montmayeur A."/>
            <person name="Murphy C."/>
            <person name="Neiman D."/>
            <person name="Pearson M."/>
            <person name="Priest M."/>
            <person name="Roberts A."/>
            <person name="Saif S."/>
            <person name="Shea T."/>
            <person name="Sisk P."/>
            <person name="Stolte C."/>
            <person name="Sykes S."/>
            <person name="Wortman J."/>
            <person name="Nusbaum C."/>
            <person name="Birren B."/>
        </authorList>
    </citation>
    <scope>NUCLEOTIDE SEQUENCE [LARGE SCALE GENOMIC DNA]</scope>
    <source>
        <strain evidence="1 2">YIT 11850</strain>
    </source>
</reference>
<gene>
    <name evidence="1" type="ORF">HMPREF9453_01866</name>
</gene>
<sequence length="63" mass="7344">MIDCREWKQVEMLNAKDVATILNIPVSRAYTIIREMNKDLKAHGKLVLRGRVNRAYFESKVLP</sequence>
<dbReference type="Proteomes" id="UP000003277">
    <property type="component" value="Unassembled WGS sequence"/>
</dbReference>
<dbReference type="HOGENOM" id="CLU_173913_2_0_9"/>
<dbReference type="RefSeq" id="WP_008860360.1">
    <property type="nucleotide sequence ID" value="NZ_JH591189.1"/>
</dbReference>
<evidence type="ECO:0000313" key="2">
    <source>
        <dbReference type="Proteomes" id="UP000003277"/>
    </source>
</evidence>
<dbReference type="EMBL" id="ADLT01000065">
    <property type="protein sequence ID" value="EHO62148.1"/>
    <property type="molecule type" value="Genomic_DNA"/>
</dbReference>
<protein>
    <recommendedName>
        <fullName evidence="3">DNA-binding protein</fullName>
    </recommendedName>
</protein>
<organism evidence="1 2">
    <name type="scientific">Dialister succinatiphilus YIT 11850</name>
    <dbReference type="NCBI Taxonomy" id="742743"/>
    <lineage>
        <taxon>Bacteria</taxon>
        <taxon>Bacillati</taxon>
        <taxon>Bacillota</taxon>
        <taxon>Negativicutes</taxon>
        <taxon>Veillonellales</taxon>
        <taxon>Veillonellaceae</taxon>
        <taxon>Dialister</taxon>
    </lineage>
</organism>